<dbReference type="EMBL" id="AP018732">
    <property type="protein sequence ID" value="BBE42281.1"/>
    <property type="molecule type" value="Genomic_DNA"/>
</dbReference>
<feature type="transmembrane region" description="Helical" evidence="1">
    <location>
        <begin position="39"/>
        <end position="56"/>
    </location>
</feature>
<protein>
    <submittedName>
        <fullName evidence="2">Hypothetical membrane protein</fullName>
    </submittedName>
</protein>
<accession>A0A4P2VDT1</accession>
<keyword evidence="1" id="KW-0812">Transmembrane</keyword>
<proteinExistence type="predicted"/>
<keyword evidence="3" id="KW-1185">Reference proteome</keyword>
<evidence type="ECO:0000313" key="3">
    <source>
        <dbReference type="Proteomes" id="UP000509448"/>
    </source>
</evidence>
<organism evidence="2 3">
    <name type="scientific">Conexivisphaera calida</name>
    <dbReference type="NCBI Taxonomy" id="1874277"/>
    <lineage>
        <taxon>Archaea</taxon>
        <taxon>Nitrososphaerota</taxon>
        <taxon>Conexivisphaeria</taxon>
        <taxon>Conexivisphaerales</taxon>
        <taxon>Conexivisphaeraceae</taxon>
        <taxon>Conexivisphaera</taxon>
    </lineage>
</organism>
<name>A0A4P2VDT1_9ARCH</name>
<evidence type="ECO:0000313" key="2">
    <source>
        <dbReference type="EMBL" id="BBE42281.1"/>
    </source>
</evidence>
<evidence type="ECO:0000256" key="1">
    <source>
        <dbReference type="SAM" id="Phobius"/>
    </source>
</evidence>
<dbReference type="AlphaFoldDB" id="A0A4P2VDT1"/>
<dbReference type="KEGG" id="ccai:NAS2_0892"/>
<reference evidence="2 3" key="1">
    <citation type="journal article" date="2019" name="ISME J.">
        <title>Isolation and characterization of a thermophilic sulfur- and iron-reducing thaumarchaeote from a terrestrial acidic hot spring.</title>
        <authorList>
            <person name="Kato S."/>
            <person name="Itoh T."/>
            <person name="Yuki M."/>
            <person name="Nagamori M."/>
            <person name="Ohnishi M."/>
            <person name="Uematsu K."/>
            <person name="Suzuki K."/>
            <person name="Takashina T."/>
            <person name="Ohkuma M."/>
        </authorList>
    </citation>
    <scope>NUCLEOTIDE SEQUENCE [LARGE SCALE GENOMIC DNA]</scope>
    <source>
        <strain evidence="2 3">NAS-02</strain>
    </source>
</reference>
<keyword evidence="1" id="KW-1133">Transmembrane helix</keyword>
<gene>
    <name evidence="2" type="ORF">NAS2_0892</name>
</gene>
<dbReference type="InterPro" id="IPR021741">
    <property type="entry name" value="DUF3311"/>
</dbReference>
<dbReference type="Proteomes" id="UP000509448">
    <property type="component" value="Chromosome"/>
</dbReference>
<dbReference type="Pfam" id="PF11755">
    <property type="entry name" value="DUF3311"/>
    <property type="match status" value="1"/>
</dbReference>
<sequence>MLAAILAVIPWVAYLWIGSYNRVQPVLFGITFFYWYQTVWLAISAVLLAVAAAIIYRGDEH</sequence>
<keyword evidence="1" id="KW-0472">Membrane</keyword>